<dbReference type="Gene3D" id="3.60.40.10">
    <property type="entry name" value="PPM-type phosphatase domain"/>
    <property type="match status" value="1"/>
</dbReference>
<dbReference type="InterPro" id="IPR036457">
    <property type="entry name" value="PPM-type-like_dom_sf"/>
</dbReference>
<evidence type="ECO:0000313" key="4">
    <source>
        <dbReference type="Proteomes" id="UP001152797"/>
    </source>
</evidence>
<feature type="domain" description="PPM-type phosphatase" evidence="1">
    <location>
        <begin position="1"/>
        <end position="321"/>
    </location>
</feature>
<organism evidence="2">
    <name type="scientific">Cladocopium goreaui</name>
    <dbReference type="NCBI Taxonomy" id="2562237"/>
    <lineage>
        <taxon>Eukaryota</taxon>
        <taxon>Sar</taxon>
        <taxon>Alveolata</taxon>
        <taxon>Dinophyceae</taxon>
        <taxon>Suessiales</taxon>
        <taxon>Symbiodiniaceae</taxon>
        <taxon>Cladocopium</taxon>
    </lineage>
</organism>
<sequence length="326" mass="34389">MKYLPIALLSCCPTWPTSCGGAGACGSLLAADTQLLGRWKSLHLPARPTLCIEMWFVYMLSMFTSTWCSEIGPTTSHPGYAAGSALVGAQPCLYQLYMKYLPIALLSCCPTWPTSCGGAGACGSLLAADTQLLGRWKSTTAAAALLCPDGQHAVLCNIGDSRVALVGDWTVLDHSGHEPQQLPGCVLTHAHRVTDPEEMDRIDAAGGFVEYGANGHRVNGVLGVSRAIGYCGIPDFAELVPSLSDSLILRRDAGEQVLVALCTDGLCQSRKDEEAVAIFKEVAKAESYASLEKKVAEALDVAGGGVASDNKDNATLLACLLPELRE</sequence>
<keyword evidence="4" id="KW-1185">Reference proteome</keyword>
<dbReference type="SUPFAM" id="SSF81606">
    <property type="entry name" value="PP2C-like"/>
    <property type="match status" value="1"/>
</dbReference>
<dbReference type="Pfam" id="PF00481">
    <property type="entry name" value="PP2C"/>
    <property type="match status" value="1"/>
</dbReference>
<dbReference type="OrthoDB" id="10264738at2759"/>
<reference evidence="2" key="1">
    <citation type="submission" date="2022-10" db="EMBL/GenBank/DDBJ databases">
        <authorList>
            <person name="Chen Y."/>
            <person name="Dougan E. K."/>
            <person name="Chan C."/>
            <person name="Rhodes N."/>
            <person name="Thang M."/>
        </authorList>
    </citation>
    <scope>NUCLEOTIDE SEQUENCE</scope>
</reference>
<reference evidence="3 4" key="2">
    <citation type="submission" date="2024-05" db="EMBL/GenBank/DDBJ databases">
        <authorList>
            <person name="Chen Y."/>
            <person name="Shah S."/>
            <person name="Dougan E. K."/>
            <person name="Thang M."/>
            <person name="Chan C."/>
        </authorList>
    </citation>
    <scope>NUCLEOTIDE SEQUENCE [LARGE SCALE GENOMIC DNA]</scope>
</reference>
<evidence type="ECO:0000259" key="1">
    <source>
        <dbReference type="PROSITE" id="PS51746"/>
    </source>
</evidence>
<dbReference type="EMBL" id="CAMXCT020003971">
    <property type="protein sequence ID" value="CAL1160500.1"/>
    <property type="molecule type" value="Genomic_DNA"/>
</dbReference>
<dbReference type="AlphaFoldDB" id="A0A9P1DCR8"/>
<dbReference type="PANTHER" id="PTHR47992">
    <property type="entry name" value="PROTEIN PHOSPHATASE"/>
    <property type="match status" value="1"/>
</dbReference>
<comment type="caution">
    <text evidence="2">The sequence shown here is derived from an EMBL/GenBank/DDBJ whole genome shotgun (WGS) entry which is preliminary data.</text>
</comment>
<evidence type="ECO:0000313" key="3">
    <source>
        <dbReference type="EMBL" id="CAL4794437.1"/>
    </source>
</evidence>
<dbReference type="Proteomes" id="UP001152797">
    <property type="component" value="Unassembled WGS sequence"/>
</dbReference>
<accession>A0A9P1DCR8</accession>
<gene>
    <name evidence="2" type="ORF">C1SCF055_LOCUS32699</name>
</gene>
<proteinExistence type="predicted"/>
<evidence type="ECO:0000313" key="2">
    <source>
        <dbReference type="EMBL" id="CAI4007125.1"/>
    </source>
</evidence>
<protein>
    <submittedName>
        <fullName evidence="3">Protein phosphatase 1L</fullName>
    </submittedName>
</protein>
<dbReference type="EMBL" id="CAMXCT010003971">
    <property type="protein sequence ID" value="CAI4007125.1"/>
    <property type="molecule type" value="Genomic_DNA"/>
</dbReference>
<dbReference type="PROSITE" id="PS51746">
    <property type="entry name" value="PPM_2"/>
    <property type="match status" value="1"/>
</dbReference>
<dbReference type="PROSITE" id="PS51257">
    <property type="entry name" value="PROKAR_LIPOPROTEIN"/>
    <property type="match status" value="1"/>
</dbReference>
<dbReference type="GO" id="GO:0004722">
    <property type="term" value="F:protein serine/threonine phosphatase activity"/>
    <property type="evidence" value="ECO:0007669"/>
    <property type="project" value="InterPro"/>
</dbReference>
<dbReference type="InterPro" id="IPR015655">
    <property type="entry name" value="PP2C"/>
</dbReference>
<dbReference type="SMART" id="SM00332">
    <property type="entry name" value="PP2Cc"/>
    <property type="match status" value="1"/>
</dbReference>
<dbReference type="InterPro" id="IPR001932">
    <property type="entry name" value="PPM-type_phosphatase-like_dom"/>
</dbReference>
<name>A0A9P1DCR8_9DINO</name>
<dbReference type="EMBL" id="CAMXCT030003971">
    <property type="protein sequence ID" value="CAL4794437.1"/>
    <property type="molecule type" value="Genomic_DNA"/>
</dbReference>